<dbReference type="Pfam" id="PF13349">
    <property type="entry name" value="DUF4097"/>
    <property type="match status" value="1"/>
</dbReference>
<dbReference type="EMBL" id="SSXO01000001">
    <property type="protein sequence ID" value="TII00927.1"/>
    <property type="molecule type" value="Genomic_DNA"/>
</dbReference>
<dbReference type="Proteomes" id="UP000305165">
    <property type="component" value="Unassembled WGS sequence"/>
</dbReference>
<gene>
    <name evidence="3" type="ORF">FAJ39_00935</name>
    <name evidence="2" type="ORF">FAJ39_03655</name>
</gene>
<dbReference type="EMBL" id="SSXO01000002">
    <property type="protein sequence ID" value="TII00177.1"/>
    <property type="molecule type" value="Genomic_DNA"/>
</dbReference>
<sequence>MKRFDSLPKIAISLLALGALLAVSGYLMGGWNQLKEVTSQYRQQTNVSFSDVSSIDINGSISILPSDDNQFHLYYYRNQHHQTDLTNYQLTDGKLVIKDLGQDVSNSLFDQFFSLYHQTPDTSYQPVLYVPKDRQLDKLSGLINGDVHLKKLQINLLDLSIQKGKTVIEDSQIDSIALSILDGDLVLEDTRLDSQTPSESQFISTIYLTLGQLTANNLTLAGHHDIMVLKGDTHIQLKEDSKQTLHVEAYSESGQVILPQTQPQAQTQLILFSKQGDILVE</sequence>
<evidence type="ECO:0000313" key="3">
    <source>
        <dbReference type="EMBL" id="TII00927.1"/>
    </source>
</evidence>
<evidence type="ECO:0000313" key="4">
    <source>
        <dbReference type="Proteomes" id="UP000305165"/>
    </source>
</evidence>
<evidence type="ECO:0000259" key="1">
    <source>
        <dbReference type="Pfam" id="PF13349"/>
    </source>
</evidence>
<dbReference type="InterPro" id="IPR025164">
    <property type="entry name" value="Toastrack_DUF4097"/>
</dbReference>
<proteinExistence type="predicted"/>
<organism evidence="3 4">
    <name type="scientific">Streptococcus suis</name>
    <dbReference type="NCBI Taxonomy" id="1307"/>
    <lineage>
        <taxon>Bacteria</taxon>
        <taxon>Bacillati</taxon>
        <taxon>Bacillota</taxon>
        <taxon>Bacilli</taxon>
        <taxon>Lactobacillales</taxon>
        <taxon>Streptococcaceae</taxon>
        <taxon>Streptococcus</taxon>
    </lineage>
</organism>
<evidence type="ECO:0000313" key="2">
    <source>
        <dbReference type="EMBL" id="TII00177.1"/>
    </source>
</evidence>
<dbReference type="OrthoDB" id="2213354at2"/>
<dbReference type="AlphaFoldDB" id="A0A4T2GQV6"/>
<accession>A0A4T2GQV6</accession>
<reference evidence="3 4" key="1">
    <citation type="submission" date="2019-04" db="EMBL/GenBank/DDBJ databases">
        <title>Genome analysis of Streptococcus suis strain WUSS424.</title>
        <authorList>
            <person name="Chen H."/>
            <person name="Gao X."/>
            <person name="Wu Z."/>
        </authorList>
    </citation>
    <scope>NUCLEOTIDE SEQUENCE [LARGE SCALE GENOMIC DNA]</scope>
    <source>
        <strain evidence="3 4">WUSS424</strain>
    </source>
</reference>
<protein>
    <submittedName>
        <fullName evidence="3">DUF4097 domain-containing protein</fullName>
    </submittedName>
</protein>
<name>A0A4T2GQV6_STRSU</name>
<feature type="domain" description="DUF4097" evidence="1">
    <location>
        <begin position="144"/>
        <end position="265"/>
    </location>
</feature>
<comment type="caution">
    <text evidence="3">The sequence shown here is derived from an EMBL/GenBank/DDBJ whole genome shotgun (WGS) entry which is preliminary data.</text>
</comment>